<dbReference type="InterPro" id="IPR053093">
    <property type="entry name" value="GPCR-like"/>
</dbReference>
<evidence type="ECO:0000313" key="9">
    <source>
        <dbReference type="WBParaSite" id="PgR017X_g088_t02"/>
    </source>
</evidence>
<organism evidence="7 8">
    <name type="scientific">Parascaris univalens</name>
    <name type="common">Nematode worm</name>
    <dbReference type="NCBI Taxonomy" id="6257"/>
    <lineage>
        <taxon>Eukaryota</taxon>
        <taxon>Metazoa</taxon>
        <taxon>Ecdysozoa</taxon>
        <taxon>Nematoda</taxon>
        <taxon>Chromadorea</taxon>
        <taxon>Rhabditida</taxon>
        <taxon>Spirurina</taxon>
        <taxon>Ascaridomorpha</taxon>
        <taxon>Ascaridoidea</taxon>
        <taxon>Ascarididae</taxon>
        <taxon>Parascaris</taxon>
    </lineage>
</organism>
<feature type="domain" description="G-protein coupled receptors family 1 profile" evidence="6">
    <location>
        <begin position="48"/>
        <end position="338"/>
    </location>
</feature>
<evidence type="ECO:0000256" key="5">
    <source>
        <dbReference type="SAM" id="Phobius"/>
    </source>
</evidence>
<dbReference type="Pfam" id="PF00001">
    <property type="entry name" value="7tm_1"/>
    <property type="match status" value="1"/>
</dbReference>
<dbReference type="SUPFAM" id="SSF81321">
    <property type="entry name" value="Family A G protein-coupled receptor-like"/>
    <property type="match status" value="1"/>
</dbReference>
<evidence type="ECO:0000313" key="7">
    <source>
        <dbReference type="Proteomes" id="UP000887569"/>
    </source>
</evidence>
<evidence type="ECO:0000256" key="2">
    <source>
        <dbReference type="ARBA" id="ARBA00022692"/>
    </source>
</evidence>
<dbReference type="AlphaFoldDB" id="A0A915AV48"/>
<keyword evidence="3 5" id="KW-1133">Transmembrane helix</keyword>
<dbReference type="GO" id="GO:0016020">
    <property type="term" value="C:membrane"/>
    <property type="evidence" value="ECO:0007669"/>
    <property type="project" value="UniProtKB-SubCell"/>
</dbReference>
<evidence type="ECO:0000256" key="1">
    <source>
        <dbReference type="ARBA" id="ARBA00004370"/>
    </source>
</evidence>
<dbReference type="Proteomes" id="UP000887569">
    <property type="component" value="Unplaced"/>
</dbReference>
<evidence type="ECO:0000256" key="4">
    <source>
        <dbReference type="ARBA" id="ARBA00023136"/>
    </source>
</evidence>
<dbReference type="CDD" id="cd14978">
    <property type="entry name" value="7tmA_FMRFamide_R-like"/>
    <property type="match status" value="1"/>
</dbReference>
<proteinExistence type="predicted"/>
<dbReference type="PANTHER" id="PTHR47760">
    <property type="entry name" value="G-PROTEIN COUPLED RECEPTOR B0563.6-LIKE PROTEIN-RELATED"/>
    <property type="match status" value="1"/>
</dbReference>
<dbReference type="WBParaSite" id="PgR017X_g088_t02">
    <property type="protein sequence ID" value="PgR017X_g088_t02"/>
    <property type="gene ID" value="PgR017X_g088"/>
</dbReference>
<dbReference type="InterPro" id="IPR000276">
    <property type="entry name" value="GPCR_Rhodpsn"/>
</dbReference>
<protein>
    <submittedName>
        <fullName evidence="8 9">G-protein coupled receptors family 1 profile domain-containing protein</fullName>
    </submittedName>
</protein>
<dbReference type="GO" id="GO:0004930">
    <property type="term" value="F:G protein-coupled receptor activity"/>
    <property type="evidence" value="ECO:0007669"/>
    <property type="project" value="InterPro"/>
</dbReference>
<evidence type="ECO:0000256" key="3">
    <source>
        <dbReference type="ARBA" id="ARBA00022989"/>
    </source>
</evidence>
<feature type="transmembrane region" description="Helical" evidence="5">
    <location>
        <begin position="281"/>
        <end position="305"/>
    </location>
</feature>
<feature type="transmembrane region" description="Helical" evidence="5">
    <location>
        <begin position="68"/>
        <end position="89"/>
    </location>
</feature>
<feature type="transmembrane region" description="Helical" evidence="5">
    <location>
        <begin position="206"/>
        <end position="226"/>
    </location>
</feature>
<comment type="subcellular location">
    <subcellularLocation>
        <location evidence="1">Membrane</location>
    </subcellularLocation>
</comment>
<evidence type="ECO:0000313" key="8">
    <source>
        <dbReference type="WBParaSite" id="PgR017X_g088_t01"/>
    </source>
</evidence>
<accession>A0A915AV48</accession>
<keyword evidence="7" id="KW-1185">Reference proteome</keyword>
<keyword evidence="4 5" id="KW-0472">Membrane</keyword>
<dbReference type="PRINTS" id="PR00237">
    <property type="entry name" value="GPCRRHODOPSN"/>
</dbReference>
<feature type="transmembrane region" description="Helical" evidence="5">
    <location>
        <begin position="152"/>
        <end position="168"/>
    </location>
</feature>
<name>A0A915AV48_PARUN</name>
<sequence length="453" mass="52037">MTLQSFCSVTSAFSNDTLRNSTNEARIRDMKAVFETIQIVICAIGVGGNVLNLLTLRSRTLQTVPFMYIRSIAIFDLIGLSFIALHFALDQIPNASYEQMFYSTYFEDIIINTFLVASFYCALMLTIARYVLITQPHTRRSTNPKRMARIRIILLLVFCFILHSPMSAQNRLKIVNGRWRKGNNVEFLCVEPIFTLFNYYKMSREFLRFTCVIAMAVLNIFIARKLQITKQNRRRMILRPKTNLLSVKLPSNDATCLEFYATDTAKRENCSLMRSFTEKKLTALMIAITFIFMIGNLPQTVVMVLQNDSHEYNFSFQLLRNVANALEVLNHCLNFYVFCLASSEYTRAFLLNCLCVRRVLTYIPACTHFIYSRKSSSCAASRQNSMRFKAVNVCNDDLNGDPVERNSGKQWSDGDHKARCMWQFGSSSCHATTTVFTNEAASDEYHRNSADYL</sequence>
<dbReference type="WBParaSite" id="PgR017X_g088_t01">
    <property type="protein sequence ID" value="PgR017X_g088_t01"/>
    <property type="gene ID" value="PgR017X_g088"/>
</dbReference>
<dbReference type="PANTHER" id="PTHR47760:SF4">
    <property type="entry name" value="G-PROTEIN COUPLED RECEPTORS FAMILY 1 PROFILE DOMAIN-CONTAINING PROTEIN"/>
    <property type="match status" value="1"/>
</dbReference>
<dbReference type="Gene3D" id="1.20.1070.10">
    <property type="entry name" value="Rhodopsin 7-helix transmembrane proteins"/>
    <property type="match status" value="1"/>
</dbReference>
<feature type="transmembrane region" description="Helical" evidence="5">
    <location>
        <begin position="109"/>
        <end position="132"/>
    </location>
</feature>
<evidence type="ECO:0000259" key="6">
    <source>
        <dbReference type="PROSITE" id="PS50262"/>
    </source>
</evidence>
<dbReference type="InterPro" id="IPR017452">
    <property type="entry name" value="GPCR_Rhodpsn_7TM"/>
</dbReference>
<reference evidence="8 9" key="1">
    <citation type="submission" date="2022-11" db="UniProtKB">
        <authorList>
            <consortium name="WormBaseParasite"/>
        </authorList>
    </citation>
    <scope>IDENTIFICATION</scope>
</reference>
<feature type="transmembrane region" description="Helical" evidence="5">
    <location>
        <begin position="36"/>
        <end position="56"/>
    </location>
</feature>
<keyword evidence="2 5" id="KW-0812">Transmembrane</keyword>
<dbReference type="PROSITE" id="PS50262">
    <property type="entry name" value="G_PROTEIN_RECEP_F1_2"/>
    <property type="match status" value="1"/>
</dbReference>